<dbReference type="RefSeq" id="WP_089898072.1">
    <property type="nucleotide sequence ID" value="NZ_FOJG01000002.1"/>
</dbReference>
<name>A0A1I0S7E8_9BACT</name>
<sequence>MSSTNEKSDKPVITAKIDGFFLHFYNIAAFVGRFFREAFRPPIEWGEFVRQCYQVGYKSLALVTVTGFITGVVFTEQSRPTLSEFGVTAWLPSLVAIAVVRALAPLIAALICAGKVGSSIGAELGSMKVTEQIDAMEVSAINPFRYLVVTRVMAMTVCLPLLMFYNALIGCLGSYFDVHAHEQTSLVSFFDNAFAQITFLDYTTALTKAILYGFTIGIVSCYQGFNASQGTMGVGKAANVSVIVSMFLIFIEEVIIVHVFNSIR</sequence>
<dbReference type="Pfam" id="PF02405">
    <property type="entry name" value="MlaE"/>
    <property type="match status" value="1"/>
</dbReference>
<organism evidence="2 3">
    <name type="scientific">Chitinophaga arvensicola</name>
    <dbReference type="NCBI Taxonomy" id="29529"/>
    <lineage>
        <taxon>Bacteria</taxon>
        <taxon>Pseudomonadati</taxon>
        <taxon>Bacteroidota</taxon>
        <taxon>Chitinophagia</taxon>
        <taxon>Chitinophagales</taxon>
        <taxon>Chitinophagaceae</taxon>
        <taxon>Chitinophaga</taxon>
    </lineage>
</organism>
<dbReference type="STRING" id="29529.SAMN04488122_4409"/>
<keyword evidence="1" id="KW-1133">Transmembrane helix</keyword>
<dbReference type="GO" id="GO:0043190">
    <property type="term" value="C:ATP-binding cassette (ABC) transporter complex"/>
    <property type="evidence" value="ECO:0007669"/>
    <property type="project" value="InterPro"/>
</dbReference>
<feature type="transmembrane region" description="Helical" evidence="1">
    <location>
        <begin position="94"/>
        <end position="113"/>
    </location>
</feature>
<dbReference type="OrthoDB" id="9810518at2"/>
<evidence type="ECO:0000256" key="1">
    <source>
        <dbReference type="SAM" id="Phobius"/>
    </source>
</evidence>
<dbReference type="GO" id="GO:0005548">
    <property type="term" value="F:phospholipid transporter activity"/>
    <property type="evidence" value="ECO:0007669"/>
    <property type="project" value="TreeGrafter"/>
</dbReference>
<keyword evidence="1" id="KW-0472">Membrane</keyword>
<feature type="transmembrane region" description="Helical" evidence="1">
    <location>
        <begin position="55"/>
        <end position="74"/>
    </location>
</feature>
<protein>
    <submittedName>
        <fullName evidence="2">Phospholipid/cholesterol/gamma-HCH transport system permease protein</fullName>
    </submittedName>
</protein>
<dbReference type="InterPro" id="IPR030802">
    <property type="entry name" value="Permease_MalE"/>
</dbReference>
<accession>A0A1I0S7E8</accession>
<evidence type="ECO:0000313" key="2">
    <source>
        <dbReference type="EMBL" id="SEW51645.1"/>
    </source>
</evidence>
<reference evidence="3" key="1">
    <citation type="submission" date="2016-10" db="EMBL/GenBank/DDBJ databases">
        <authorList>
            <person name="Varghese N."/>
            <person name="Submissions S."/>
        </authorList>
    </citation>
    <scope>NUCLEOTIDE SEQUENCE [LARGE SCALE GENOMIC DNA]</scope>
    <source>
        <strain evidence="3">DSM 3695</strain>
    </source>
</reference>
<feature type="transmembrane region" description="Helical" evidence="1">
    <location>
        <begin position="209"/>
        <end position="225"/>
    </location>
</feature>
<keyword evidence="1" id="KW-0812">Transmembrane</keyword>
<feature type="transmembrane region" description="Helical" evidence="1">
    <location>
        <begin position="152"/>
        <end position="176"/>
    </location>
</feature>
<dbReference type="PANTHER" id="PTHR30188">
    <property type="entry name" value="ABC TRANSPORTER PERMEASE PROTEIN-RELATED"/>
    <property type="match status" value="1"/>
</dbReference>
<feature type="transmembrane region" description="Helical" evidence="1">
    <location>
        <begin position="237"/>
        <end position="260"/>
    </location>
</feature>
<dbReference type="EMBL" id="FOJG01000002">
    <property type="protein sequence ID" value="SEW51645.1"/>
    <property type="molecule type" value="Genomic_DNA"/>
</dbReference>
<proteinExistence type="predicted"/>
<evidence type="ECO:0000313" key="3">
    <source>
        <dbReference type="Proteomes" id="UP000199310"/>
    </source>
</evidence>
<dbReference type="AlphaFoldDB" id="A0A1I0S7E8"/>
<keyword evidence="3" id="KW-1185">Reference proteome</keyword>
<dbReference type="Proteomes" id="UP000199310">
    <property type="component" value="Unassembled WGS sequence"/>
</dbReference>
<gene>
    <name evidence="2" type="ORF">SAMN04488122_4409</name>
</gene>